<dbReference type="OrthoDB" id="9811902at2"/>
<reference evidence="5" key="3">
    <citation type="journal article" date="2019" name="Int. J. Syst. Evol. Microbiol.">
        <title>The Global Catalogue of Microorganisms (GCM) 10K type strain sequencing project: providing services to taxonomists for standard genome sequencing and annotation.</title>
        <authorList>
            <consortium name="The Broad Institute Genomics Platform"/>
            <consortium name="The Broad Institute Genome Sequencing Center for Infectious Disease"/>
            <person name="Wu L."/>
            <person name="Ma J."/>
        </authorList>
    </citation>
    <scope>NUCLEOTIDE SEQUENCE [LARGE SCALE GENOMIC DNA]</scope>
    <source>
        <strain evidence="5">KCTC 62575</strain>
    </source>
</reference>
<dbReference type="EMBL" id="PYIX02000024">
    <property type="protein sequence ID" value="RFC82981.1"/>
    <property type="molecule type" value="Genomic_DNA"/>
</dbReference>
<keyword evidence="1" id="KW-0472">Membrane</keyword>
<gene>
    <name evidence="2" type="ORF">ACFODO_00030</name>
    <name evidence="3" type="ORF">C9E89_014030</name>
</gene>
<feature type="transmembrane region" description="Helical" evidence="1">
    <location>
        <begin position="62"/>
        <end position="82"/>
    </location>
</feature>
<dbReference type="Proteomes" id="UP000240957">
    <property type="component" value="Unassembled WGS sequence"/>
</dbReference>
<dbReference type="SUPFAM" id="SSF53756">
    <property type="entry name" value="UDP-Glycosyltransferase/glycogen phosphorylase"/>
    <property type="match status" value="1"/>
</dbReference>
<comment type="caution">
    <text evidence="3">The sequence shown here is derived from an EMBL/GenBank/DDBJ whole genome shotgun (WGS) entry which is preliminary data.</text>
</comment>
<dbReference type="RefSeq" id="WP_107008959.1">
    <property type="nucleotide sequence ID" value="NZ_JBHRSF010000001.1"/>
</dbReference>
<evidence type="ECO:0000313" key="3">
    <source>
        <dbReference type="EMBL" id="RFC82981.1"/>
    </source>
</evidence>
<evidence type="ECO:0000313" key="4">
    <source>
        <dbReference type="Proteomes" id="UP000240957"/>
    </source>
</evidence>
<dbReference type="Gene3D" id="3.40.50.2000">
    <property type="entry name" value="Glycogen Phosphorylase B"/>
    <property type="match status" value="2"/>
</dbReference>
<evidence type="ECO:0000313" key="5">
    <source>
        <dbReference type="Proteomes" id="UP001595455"/>
    </source>
</evidence>
<keyword evidence="1" id="KW-0812">Transmembrane</keyword>
<dbReference type="Proteomes" id="UP001595455">
    <property type="component" value="Unassembled WGS sequence"/>
</dbReference>
<feature type="transmembrane region" description="Helical" evidence="1">
    <location>
        <begin position="115"/>
        <end position="138"/>
    </location>
</feature>
<evidence type="ECO:0008006" key="6">
    <source>
        <dbReference type="Google" id="ProtNLM"/>
    </source>
</evidence>
<organism evidence="3 4">
    <name type="scientific">Acinetobacter sichuanensis</name>
    <dbReference type="NCBI Taxonomy" id="2136183"/>
    <lineage>
        <taxon>Bacteria</taxon>
        <taxon>Pseudomonadati</taxon>
        <taxon>Pseudomonadota</taxon>
        <taxon>Gammaproteobacteria</taxon>
        <taxon>Moraxellales</taxon>
        <taxon>Moraxellaceae</taxon>
        <taxon>Acinetobacter</taxon>
    </lineage>
</organism>
<proteinExistence type="predicted"/>
<keyword evidence="1" id="KW-1133">Transmembrane helix</keyword>
<dbReference type="AlphaFoldDB" id="A0A371YNC6"/>
<evidence type="ECO:0000256" key="1">
    <source>
        <dbReference type="SAM" id="Phobius"/>
    </source>
</evidence>
<reference evidence="2" key="1">
    <citation type="journal article" date="2014" name="Int. J. Syst. Evol. Microbiol.">
        <title>Complete genome of a new Firmicutes species belonging to the dominant human colonic microbiota ('Ruminococcus bicirculans') reveals two chromosomes and a selective capacity to utilize plant glucans.</title>
        <authorList>
            <consortium name="NISC Comparative Sequencing Program"/>
            <person name="Wegmann U."/>
            <person name="Louis P."/>
            <person name="Goesmann A."/>
            <person name="Henrissat B."/>
            <person name="Duncan S.H."/>
            <person name="Flint H.J."/>
        </authorList>
    </citation>
    <scope>NUCLEOTIDE SEQUENCE</scope>
    <source>
        <strain evidence="2">KCTC 62575</strain>
    </source>
</reference>
<protein>
    <recommendedName>
        <fullName evidence="6">Glycosyltransferase</fullName>
    </recommendedName>
</protein>
<reference evidence="3 4" key="2">
    <citation type="submission" date="2018-08" db="EMBL/GenBank/DDBJ databases">
        <title>The draft genome of Acinetobacter sichuanensis strain WCHAc060041.</title>
        <authorList>
            <person name="Qin J."/>
            <person name="Feng Y."/>
            <person name="Zong Z."/>
        </authorList>
    </citation>
    <scope>NUCLEOTIDE SEQUENCE [LARGE SCALE GENOMIC DNA]</scope>
    <source>
        <strain evidence="3 4">WCHAc060041</strain>
    </source>
</reference>
<name>A0A371YNC6_9GAMM</name>
<accession>A0A371YNC6</accession>
<dbReference type="EMBL" id="JBHRSF010000001">
    <property type="protein sequence ID" value="MFC2993684.1"/>
    <property type="molecule type" value="Genomic_DNA"/>
</dbReference>
<sequence>MEKVTIVSFNTEFGVSALRSKSLIKFLKEKNILVNVISCENSKLKWYFNIIYNIIFGSERKLYFSCGPFVYVVFCVFLAKIFNKKSVVDFRDPWSLNILTNYGNSKSKKTIKYRFCVFLENLIYFFCSNFIVCTKGMYDEYSKQFFSNKKIVLIKNGFDFNQDSSVKLDVGKFSFVCVGKFAEYDDSKARNILLSIKNNIKIDFKIIFIGSDEEKNSTIVKECGLEKNVIFYGRLPYAEAISLTRSCDVGLLILRDEEIEYGTKIFDYIGLSMPFYSLLDKNKNFYKEFGKFLFDFNTMHLSIKSVELQKYTREEQFLGFKGILY</sequence>
<reference evidence="2" key="4">
    <citation type="submission" date="2024-09" db="EMBL/GenBank/DDBJ databases">
        <authorList>
            <person name="Sun Q."/>
            <person name="Mori K."/>
        </authorList>
    </citation>
    <scope>NUCLEOTIDE SEQUENCE</scope>
    <source>
        <strain evidence="2">KCTC 62575</strain>
    </source>
</reference>
<keyword evidence="5" id="KW-1185">Reference proteome</keyword>
<evidence type="ECO:0000313" key="2">
    <source>
        <dbReference type="EMBL" id="MFC2993684.1"/>
    </source>
</evidence>